<dbReference type="AlphaFoldDB" id="A0ABD6W687"/>
<gene>
    <name evidence="1" type="ORF">C5C04_12000</name>
</gene>
<dbReference type="PROSITE" id="PS00732">
    <property type="entry name" value="RIBOSOMAL_S16"/>
    <property type="match status" value="1"/>
</dbReference>
<name>A0ABD6W687_RATRA</name>
<evidence type="ECO:0000313" key="1">
    <source>
        <dbReference type="EMBL" id="PPF11510.1"/>
    </source>
</evidence>
<protein>
    <submittedName>
        <fullName evidence="1">Uncharacterized protein</fullName>
    </submittedName>
</protein>
<accession>A0ABD6W687</accession>
<evidence type="ECO:0000313" key="2">
    <source>
        <dbReference type="Proteomes" id="UP000237881"/>
    </source>
</evidence>
<proteinExistence type="predicted"/>
<organism evidence="1 2">
    <name type="scientific">Rathayibacter rathayi</name>
    <name type="common">Corynebacterium rathayi</name>
    <dbReference type="NCBI Taxonomy" id="33887"/>
    <lineage>
        <taxon>Bacteria</taxon>
        <taxon>Bacillati</taxon>
        <taxon>Actinomycetota</taxon>
        <taxon>Actinomycetes</taxon>
        <taxon>Micrococcales</taxon>
        <taxon>Microbacteriaceae</taxon>
        <taxon>Rathayibacter</taxon>
    </lineage>
</organism>
<reference evidence="1 2" key="1">
    <citation type="submission" date="2018-02" db="EMBL/GenBank/DDBJ databases">
        <title>Bacteriophage NCPPB3778 and a type I-E CRISPR drive the evolution of the US Biological Select Agent, Rathayibacter toxicus.</title>
        <authorList>
            <person name="Davis E.W.II."/>
            <person name="Tabima J.F."/>
            <person name="Weisberg A.J."/>
            <person name="Lopes L.D."/>
            <person name="Wiseman M.S."/>
            <person name="Wiseman M.S."/>
            <person name="Pupko T."/>
            <person name="Belcher M.S."/>
            <person name="Sechler A.J."/>
            <person name="Tancos M.A."/>
            <person name="Schroeder B.K."/>
            <person name="Murray T.D."/>
            <person name="Luster D.G."/>
            <person name="Schneider W.L."/>
            <person name="Rogers E."/>
            <person name="Andreote F.D."/>
            <person name="Grunwald N.J."/>
            <person name="Putnam M.L."/>
            <person name="Chang J.H."/>
        </authorList>
    </citation>
    <scope>NUCLEOTIDE SEQUENCE [LARGE SCALE GENOMIC DNA]</scope>
    <source>
        <strain evidence="1 2">AY1I9</strain>
    </source>
</reference>
<sequence length="73" mass="7896">MSRAVLLRLARGGRNRIRGRGFRRSYDDGTRGQARHVIAVVGVTLYLGGPLAHLPLRTIGGDARGSVVDRLTS</sequence>
<comment type="caution">
    <text evidence="1">The sequence shown here is derived from an EMBL/GenBank/DDBJ whole genome shotgun (WGS) entry which is preliminary data.</text>
</comment>
<dbReference type="Proteomes" id="UP000237881">
    <property type="component" value="Unassembled WGS sequence"/>
</dbReference>
<dbReference type="InterPro" id="IPR020592">
    <property type="entry name" value="Ribosomal_bS16_CS"/>
</dbReference>
<dbReference type="EMBL" id="PSUL01000032">
    <property type="protein sequence ID" value="PPF11510.1"/>
    <property type="molecule type" value="Genomic_DNA"/>
</dbReference>